<organism evidence="2 3">
    <name type="scientific">Zizania palustris</name>
    <name type="common">Northern wild rice</name>
    <dbReference type="NCBI Taxonomy" id="103762"/>
    <lineage>
        <taxon>Eukaryota</taxon>
        <taxon>Viridiplantae</taxon>
        <taxon>Streptophyta</taxon>
        <taxon>Embryophyta</taxon>
        <taxon>Tracheophyta</taxon>
        <taxon>Spermatophyta</taxon>
        <taxon>Magnoliopsida</taxon>
        <taxon>Liliopsida</taxon>
        <taxon>Poales</taxon>
        <taxon>Poaceae</taxon>
        <taxon>BOP clade</taxon>
        <taxon>Oryzoideae</taxon>
        <taxon>Oryzeae</taxon>
        <taxon>Zizaniinae</taxon>
        <taxon>Zizania</taxon>
    </lineage>
</organism>
<protein>
    <submittedName>
        <fullName evidence="2">Uncharacterized protein</fullName>
    </submittedName>
</protein>
<reference evidence="2" key="1">
    <citation type="journal article" date="2021" name="bioRxiv">
        <title>Whole Genome Assembly and Annotation of Northern Wild Rice, Zizania palustris L., Supports a Whole Genome Duplication in the Zizania Genus.</title>
        <authorList>
            <person name="Haas M."/>
            <person name="Kono T."/>
            <person name="Macchietto M."/>
            <person name="Millas R."/>
            <person name="McGilp L."/>
            <person name="Shao M."/>
            <person name="Duquette J."/>
            <person name="Hirsch C.N."/>
            <person name="Kimball J."/>
        </authorList>
    </citation>
    <scope>NUCLEOTIDE SEQUENCE</scope>
    <source>
        <tissue evidence="2">Fresh leaf tissue</tissue>
    </source>
</reference>
<feature type="compositionally biased region" description="Basic and acidic residues" evidence="1">
    <location>
        <begin position="1"/>
        <end position="11"/>
    </location>
</feature>
<accession>A0A8J5VIS4</accession>
<comment type="caution">
    <text evidence="2">The sequence shown here is derived from an EMBL/GenBank/DDBJ whole genome shotgun (WGS) entry which is preliminary data.</text>
</comment>
<feature type="compositionally biased region" description="Pro residues" evidence="1">
    <location>
        <begin position="50"/>
        <end position="61"/>
    </location>
</feature>
<dbReference type="EMBL" id="JAAALK010000286">
    <property type="protein sequence ID" value="KAG8061426.1"/>
    <property type="molecule type" value="Genomic_DNA"/>
</dbReference>
<evidence type="ECO:0000313" key="3">
    <source>
        <dbReference type="Proteomes" id="UP000729402"/>
    </source>
</evidence>
<sequence length="146" mass="15887">MPEAPLKEKDQSFPIVEIDSASSSPSYPSRSHFCSPPTASTHSVVARAPPSYPAAPPPTSPQPRKEISATALAFKSIDLHQGSYYRRSSSRGMSARRCRPLAPPPPRPKRCSSCCTTALLPTAHFCNKGHVKLAFDRTAAIIWERS</sequence>
<dbReference type="AlphaFoldDB" id="A0A8J5VIS4"/>
<keyword evidence="3" id="KW-1185">Reference proteome</keyword>
<proteinExistence type="predicted"/>
<name>A0A8J5VIS4_ZIZPA</name>
<gene>
    <name evidence="2" type="ORF">GUJ93_ZPchr0003g16472</name>
</gene>
<evidence type="ECO:0000256" key="1">
    <source>
        <dbReference type="SAM" id="MobiDB-lite"/>
    </source>
</evidence>
<feature type="region of interest" description="Disordered" evidence="1">
    <location>
        <begin position="1"/>
        <end position="65"/>
    </location>
</feature>
<reference evidence="2" key="2">
    <citation type="submission" date="2021-02" db="EMBL/GenBank/DDBJ databases">
        <authorList>
            <person name="Kimball J.A."/>
            <person name="Haas M.W."/>
            <person name="Macchietto M."/>
            <person name="Kono T."/>
            <person name="Duquette J."/>
            <person name="Shao M."/>
        </authorList>
    </citation>
    <scope>NUCLEOTIDE SEQUENCE</scope>
    <source>
        <tissue evidence="2">Fresh leaf tissue</tissue>
    </source>
</reference>
<evidence type="ECO:0000313" key="2">
    <source>
        <dbReference type="EMBL" id="KAG8061426.1"/>
    </source>
</evidence>
<feature type="region of interest" description="Disordered" evidence="1">
    <location>
        <begin position="85"/>
        <end position="107"/>
    </location>
</feature>
<feature type="compositionally biased region" description="Low complexity" evidence="1">
    <location>
        <begin position="20"/>
        <end position="35"/>
    </location>
</feature>
<dbReference type="Proteomes" id="UP000729402">
    <property type="component" value="Unassembled WGS sequence"/>
</dbReference>